<keyword evidence="2" id="KW-1185">Reference proteome</keyword>
<dbReference type="Proteomes" id="UP001054945">
    <property type="component" value="Unassembled WGS sequence"/>
</dbReference>
<evidence type="ECO:0000313" key="1">
    <source>
        <dbReference type="EMBL" id="GIY18318.1"/>
    </source>
</evidence>
<dbReference type="AlphaFoldDB" id="A0AAV4RE25"/>
<comment type="caution">
    <text evidence="1">The sequence shown here is derived from an EMBL/GenBank/DDBJ whole genome shotgun (WGS) entry which is preliminary data.</text>
</comment>
<protein>
    <submittedName>
        <fullName evidence="1">Uncharacterized protein</fullName>
    </submittedName>
</protein>
<sequence>MSKDGVRDECCSKIAIDARSLHHQTPIMLDIDEALIARHKRNQRSINRVSVGAGELVHHAKSIDAVITCSKVFELTVQDGQAPHHVGTSSMQACKLTVRISLHALRILSTAQMRKSSLPSCAEHIIAFANVPGHGILFSIHMIFLYPQTLASDLL</sequence>
<dbReference type="EMBL" id="BPLR01007607">
    <property type="protein sequence ID" value="GIY18318.1"/>
    <property type="molecule type" value="Genomic_DNA"/>
</dbReference>
<name>A0AAV4RE25_CAEEX</name>
<accession>A0AAV4RE25</accession>
<organism evidence="1 2">
    <name type="scientific">Caerostris extrusa</name>
    <name type="common">Bark spider</name>
    <name type="synonym">Caerostris bankana</name>
    <dbReference type="NCBI Taxonomy" id="172846"/>
    <lineage>
        <taxon>Eukaryota</taxon>
        <taxon>Metazoa</taxon>
        <taxon>Ecdysozoa</taxon>
        <taxon>Arthropoda</taxon>
        <taxon>Chelicerata</taxon>
        <taxon>Arachnida</taxon>
        <taxon>Araneae</taxon>
        <taxon>Araneomorphae</taxon>
        <taxon>Entelegynae</taxon>
        <taxon>Araneoidea</taxon>
        <taxon>Araneidae</taxon>
        <taxon>Caerostris</taxon>
    </lineage>
</organism>
<reference evidence="1 2" key="1">
    <citation type="submission" date="2021-06" db="EMBL/GenBank/DDBJ databases">
        <title>Caerostris extrusa draft genome.</title>
        <authorList>
            <person name="Kono N."/>
            <person name="Arakawa K."/>
        </authorList>
    </citation>
    <scope>NUCLEOTIDE SEQUENCE [LARGE SCALE GENOMIC DNA]</scope>
</reference>
<evidence type="ECO:0000313" key="2">
    <source>
        <dbReference type="Proteomes" id="UP001054945"/>
    </source>
</evidence>
<gene>
    <name evidence="1" type="ORF">CEXT_46881</name>
</gene>
<proteinExistence type="predicted"/>